<proteinExistence type="inferred from homology"/>
<dbReference type="InterPro" id="IPR050274">
    <property type="entry name" value="Nuclear_hormone_rcpt_NR2"/>
</dbReference>
<dbReference type="Pfam" id="PF00105">
    <property type="entry name" value="zf-C4"/>
    <property type="match status" value="1"/>
</dbReference>
<comment type="subcellular location">
    <subcellularLocation>
        <location evidence="1 11">Nucleus</location>
    </subcellularLocation>
</comment>
<keyword evidence="15" id="KW-1185">Reference proteome</keyword>
<gene>
    <name evidence="14" type="ORF">L5515_004349</name>
</gene>
<evidence type="ECO:0000256" key="9">
    <source>
        <dbReference type="ARBA" id="ARBA00023170"/>
    </source>
</evidence>
<evidence type="ECO:0000313" key="15">
    <source>
        <dbReference type="Proteomes" id="UP000829354"/>
    </source>
</evidence>
<keyword evidence="4 11" id="KW-0863">Zinc-finger</keyword>
<organism evidence="14 15">
    <name type="scientific">Caenorhabditis briggsae</name>
    <dbReference type="NCBI Taxonomy" id="6238"/>
    <lineage>
        <taxon>Eukaryota</taxon>
        <taxon>Metazoa</taxon>
        <taxon>Ecdysozoa</taxon>
        <taxon>Nematoda</taxon>
        <taxon>Chromadorea</taxon>
        <taxon>Rhabditida</taxon>
        <taxon>Rhabditina</taxon>
        <taxon>Rhabditomorpha</taxon>
        <taxon>Rhabditoidea</taxon>
        <taxon>Rhabditidae</taxon>
        <taxon>Peloderinae</taxon>
        <taxon>Caenorhabditis</taxon>
    </lineage>
</organism>
<dbReference type="GO" id="GO:0008270">
    <property type="term" value="F:zinc ion binding"/>
    <property type="evidence" value="ECO:0007669"/>
    <property type="project" value="UniProtKB-KW"/>
</dbReference>
<evidence type="ECO:0000256" key="5">
    <source>
        <dbReference type="ARBA" id="ARBA00022833"/>
    </source>
</evidence>
<feature type="domain" description="Nuclear receptor" evidence="12">
    <location>
        <begin position="15"/>
        <end position="90"/>
    </location>
</feature>
<evidence type="ECO:0000256" key="11">
    <source>
        <dbReference type="RuleBase" id="RU004334"/>
    </source>
</evidence>
<keyword evidence="3 11" id="KW-0479">Metal-binding</keyword>
<dbReference type="Gene3D" id="1.10.565.10">
    <property type="entry name" value="Retinoid X Receptor"/>
    <property type="match status" value="1"/>
</dbReference>
<comment type="similarity">
    <text evidence="2 11">Belongs to the nuclear hormone receptor family.</text>
</comment>
<dbReference type="Pfam" id="PF00104">
    <property type="entry name" value="Hormone_recep"/>
    <property type="match status" value="1"/>
</dbReference>
<evidence type="ECO:0000259" key="13">
    <source>
        <dbReference type="PROSITE" id="PS51843"/>
    </source>
</evidence>
<dbReference type="SMART" id="SM00430">
    <property type="entry name" value="HOLI"/>
    <property type="match status" value="1"/>
</dbReference>
<dbReference type="SMART" id="SM00399">
    <property type="entry name" value="ZnF_C4"/>
    <property type="match status" value="1"/>
</dbReference>
<accession>A0AAE9EHE8</accession>
<evidence type="ECO:0000256" key="4">
    <source>
        <dbReference type="ARBA" id="ARBA00022771"/>
    </source>
</evidence>
<dbReference type="PANTHER" id="PTHR24083">
    <property type="entry name" value="NUCLEAR HORMONE RECEPTOR"/>
    <property type="match status" value="1"/>
</dbReference>
<dbReference type="AlphaFoldDB" id="A0AAE9EHE8"/>
<keyword evidence="5 11" id="KW-0862">Zinc</keyword>
<evidence type="ECO:0000256" key="8">
    <source>
        <dbReference type="ARBA" id="ARBA00023163"/>
    </source>
</evidence>
<evidence type="ECO:0000256" key="1">
    <source>
        <dbReference type="ARBA" id="ARBA00004123"/>
    </source>
</evidence>
<dbReference type="PROSITE" id="PS51030">
    <property type="entry name" value="NUCLEAR_REC_DBD_2"/>
    <property type="match status" value="1"/>
</dbReference>
<dbReference type="FunFam" id="3.30.50.10:FF:000030">
    <property type="entry name" value="Nuclear Hormone Receptor family"/>
    <property type="match status" value="1"/>
</dbReference>
<dbReference type="GO" id="GO:0000978">
    <property type="term" value="F:RNA polymerase II cis-regulatory region sequence-specific DNA binding"/>
    <property type="evidence" value="ECO:0007669"/>
    <property type="project" value="InterPro"/>
</dbReference>
<dbReference type="EMBL" id="CP092622">
    <property type="protein sequence ID" value="UMM23825.1"/>
    <property type="molecule type" value="Genomic_DNA"/>
</dbReference>
<dbReference type="Proteomes" id="UP000829354">
    <property type="component" value="Chromosome III"/>
</dbReference>
<evidence type="ECO:0000259" key="12">
    <source>
        <dbReference type="PROSITE" id="PS51030"/>
    </source>
</evidence>
<keyword evidence="7 11" id="KW-0238">DNA-binding</keyword>
<keyword evidence="6 11" id="KW-0805">Transcription regulation</keyword>
<evidence type="ECO:0000256" key="6">
    <source>
        <dbReference type="ARBA" id="ARBA00023015"/>
    </source>
</evidence>
<keyword evidence="10 11" id="KW-0539">Nucleus</keyword>
<dbReference type="PRINTS" id="PR00398">
    <property type="entry name" value="STRDHORMONER"/>
</dbReference>
<dbReference type="InterPro" id="IPR035500">
    <property type="entry name" value="NHR-like_dom_sf"/>
</dbReference>
<protein>
    <submittedName>
        <fullName evidence="14">Uncharacterized protein</fullName>
    </submittedName>
</protein>
<dbReference type="InterPro" id="IPR000536">
    <property type="entry name" value="Nucl_hrmn_rcpt_lig-bd"/>
</dbReference>
<sequence>MTGPASANSNSSQPEECCLVCQDISTGYHYGVPSCNGCKTFFRRTIMKNQTFQCQFQKKCPVDKSVRCACRHCRFEKCLQVGMDRNAIQQNRDPIGYTKRTRRYPPVKKIEASEECSPSMVSVTDRNEDTALSFLSLTEAKCCALRLSEYLPSRTLLEAVISPCLLMDEVFMAEKAVLSPRHTISNTRFATQTDYHYWHERDWFVMIEWAKTLPVFQSLPFPDKLALLRHSAITYPSLVHVFNSPDHGPDTIVFPDGAYFDRTPEPTRPLGFNKKKYQMLDQLLKPMRTMEIDMTEFAAFKAIFFLNPDADDVDANAKKMLSDGRSAITNALYRYMVKKKGPEDAGDRFGRLLLLGTVLATMAVEMKEAVLTAILALICLQLADSAAVFDRNYTKPYVLKKTWVQNFIKFQYIFEGNQQKPKIVPLGCSPTNVDSDDYLKPGETSIEHDFLFSCEEGEDGVLNYEATACIDAYGQVMHPGEKRSLSNGTVVLHCNIYGGALKKVVERAAGCYFNETIYSEDEKWVEPQVNPVDSSIDGRLMQCFRPHYSYYESHVVGCVIGKLGVLIGEFGQLLDGSYVKCVEAELGHVSLKQVSVDELQCNMDDKTFAHASQWTDEKKGANMKCNFGHIVKESCVIGNETLPIGQEVPVSRGCIFLCHPQTNVYICDNYLPEFQVVDTESEDLGPIEGNQVVVEQPDKKKSLKTVFKF</sequence>
<dbReference type="SUPFAM" id="SSF48508">
    <property type="entry name" value="Nuclear receptor ligand-binding domain"/>
    <property type="match status" value="1"/>
</dbReference>
<dbReference type="GO" id="GO:0003700">
    <property type="term" value="F:DNA-binding transcription factor activity"/>
    <property type="evidence" value="ECO:0007669"/>
    <property type="project" value="InterPro"/>
</dbReference>
<reference evidence="14 15" key="1">
    <citation type="submission" date="2022-04" db="EMBL/GenBank/DDBJ databases">
        <title>Chromosome-level reference genomes for two strains of Caenorhabditis briggsae: an improved platform for comparative genomics.</title>
        <authorList>
            <person name="Stevens L."/>
            <person name="Andersen E."/>
        </authorList>
    </citation>
    <scope>NUCLEOTIDE SEQUENCE [LARGE SCALE GENOMIC DNA]</scope>
    <source>
        <strain evidence="14">VX34</strain>
        <tissue evidence="14">Whole-organism</tissue>
    </source>
</reference>
<dbReference type="InterPro" id="IPR013088">
    <property type="entry name" value="Znf_NHR/GATA"/>
</dbReference>
<dbReference type="PROSITE" id="PS51843">
    <property type="entry name" value="NR_LBD"/>
    <property type="match status" value="1"/>
</dbReference>
<dbReference type="PROSITE" id="PS00031">
    <property type="entry name" value="NUCLEAR_REC_DBD_1"/>
    <property type="match status" value="1"/>
</dbReference>
<dbReference type="SUPFAM" id="SSF57716">
    <property type="entry name" value="Glucocorticoid receptor-like (DNA-binding domain)"/>
    <property type="match status" value="1"/>
</dbReference>
<evidence type="ECO:0000256" key="2">
    <source>
        <dbReference type="ARBA" id="ARBA00005993"/>
    </source>
</evidence>
<dbReference type="InterPro" id="IPR001723">
    <property type="entry name" value="Nuclear_hrmn_rcpt"/>
</dbReference>
<dbReference type="CDD" id="cd06960">
    <property type="entry name" value="NR_DBD_HNF4A"/>
    <property type="match status" value="1"/>
</dbReference>
<dbReference type="InterPro" id="IPR049636">
    <property type="entry name" value="HNF4-like_DBD"/>
</dbReference>
<dbReference type="CDD" id="cd06157">
    <property type="entry name" value="NR_LBD"/>
    <property type="match status" value="1"/>
</dbReference>
<dbReference type="PRINTS" id="PR00047">
    <property type="entry name" value="STROIDFINGER"/>
</dbReference>
<evidence type="ECO:0000313" key="14">
    <source>
        <dbReference type="EMBL" id="UMM23825.1"/>
    </source>
</evidence>
<evidence type="ECO:0000256" key="7">
    <source>
        <dbReference type="ARBA" id="ARBA00023125"/>
    </source>
</evidence>
<keyword evidence="9 11" id="KW-0675">Receptor</keyword>
<feature type="domain" description="NR LBD" evidence="13">
    <location>
        <begin position="162"/>
        <end position="392"/>
    </location>
</feature>
<dbReference type="Gene3D" id="3.30.50.10">
    <property type="entry name" value="Erythroid Transcription Factor GATA-1, subunit A"/>
    <property type="match status" value="1"/>
</dbReference>
<dbReference type="InterPro" id="IPR001628">
    <property type="entry name" value="Znf_hrmn_rcpt"/>
</dbReference>
<evidence type="ECO:0000256" key="3">
    <source>
        <dbReference type="ARBA" id="ARBA00022723"/>
    </source>
</evidence>
<name>A0AAE9EHE8_CAEBR</name>
<keyword evidence="8 11" id="KW-0804">Transcription</keyword>
<evidence type="ECO:0000256" key="10">
    <source>
        <dbReference type="ARBA" id="ARBA00023242"/>
    </source>
</evidence>
<dbReference type="GO" id="GO:0005634">
    <property type="term" value="C:nucleus"/>
    <property type="evidence" value="ECO:0007669"/>
    <property type="project" value="UniProtKB-SubCell"/>
</dbReference>